<feature type="compositionally biased region" description="Polar residues" evidence="1">
    <location>
        <begin position="344"/>
        <end position="355"/>
    </location>
</feature>
<feature type="transmembrane region" description="Helical" evidence="2">
    <location>
        <begin position="111"/>
        <end position="134"/>
    </location>
</feature>
<name>A0A9W7YAF3_9FUNG</name>
<dbReference type="Gene3D" id="1.20.5.510">
    <property type="entry name" value="Single helix bin"/>
    <property type="match status" value="1"/>
</dbReference>
<keyword evidence="2" id="KW-0472">Membrane</keyword>
<protein>
    <submittedName>
        <fullName evidence="3">Uncharacterized protein</fullName>
    </submittedName>
</protein>
<feature type="region of interest" description="Disordered" evidence="1">
    <location>
        <begin position="1"/>
        <end position="72"/>
    </location>
</feature>
<feature type="compositionally biased region" description="Polar residues" evidence="1">
    <location>
        <begin position="32"/>
        <end position="53"/>
    </location>
</feature>
<feature type="compositionally biased region" description="Low complexity" evidence="1">
    <location>
        <begin position="7"/>
        <end position="25"/>
    </location>
</feature>
<dbReference type="Proteomes" id="UP001143981">
    <property type="component" value="Unassembled WGS sequence"/>
</dbReference>
<evidence type="ECO:0000256" key="1">
    <source>
        <dbReference type="SAM" id="MobiDB-lite"/>
    </source>
</evidence>
<accession>A0A9W7YAF3</accession>
<gene>
    <name evidence="3" type="ORF">LPJ61_003960</name>
</gene>
<comment type="caution">
    <text evidence="3">The sequence shown here is derived from an EMBL/GenBank/DDBJ whole genome shotgun (WGS) entry which is preliminary data.</text>
</comment>
<keyword evidence="2" id="KW-0812">Transmembrane</keyword>
<keyword evidence="4" id="KW-1185">Reference proteome</keyword>
<reference evidence="3" key="1">
    <citation type="submission" date="2022-07" db="EMBL/GenBank/DDBJ databases">
        <title>Phylogenomic reconstructions and comparative analyses of Kickxellomycotina fungi.</title>
        <authorList>
            <person name="Reynolds N.K."/>
            <person name="Stajich J.E."/>
            <person name="Barry K."/>
            <person name="Grigoriev I.V."/>
            <person name="Crous P."/>
            <person name="Smith M.E."/>
        </authorList>
    </citation>
    <scope>NUCLEOTIDE SEQUENCE</scope>
    <source>
        <strain evidence="3">BCRC 34381</strain>
    </source>
</reference>
<sequence>MAVAQESSPPAGSRSPASSRPPASRTADDNRSANTSNAPDNTGTTDDGSSVGNPQEGCPVAEPTPISCDDGQNSIYIPQTSLKCAHYACPPPKDENSNNGGNSSSGSSSPAVLPAVLGSVIPALIIAAGIGFYLHRRRARRRSMDAQHRDAKFMSSYNNLEENAFGGTMQPPGLFMSEHAGSEWAEPDSHGRDSSKSRASIPIIFSADLSARPSADNRETRLFAGDDSPAYRGTRLYNATTPDEAAPQWAAPSVVNLKQAAQMPQMVILTPSPASRPDTATGLKIDTASAQGAAVDAAHSDATPGSGTGSLTPEDRVLADVGADRASIASQISCAIHIERPPSAYSSGLQSIQDSASREALPAAVANNWESDSDDDLDSASESGGARDAARAWSSREPSLHDEQPAERVSGLDMPLSPNALLDFETSADESFSRDFFGSTGLFDDGSQAKQP</sequence>
<keyword evidence="2" id="KW-1133">Transmembrane helix</keyword>
<proteinExistence type="predicted"/>
<dbReference type="AlphaFoldDB" id="A0A9W7YAF3"/>
<feature type="region of interest" description="Disordered" evidence="1">
    <location>
        <begin position="344"/>
        <end position="419"/>
    </location>
</feature>
<feature type="region of interest" description="Disordered" evidence="1">
    <location>
        <begin position="292"/>
        <end position="314"/>
    </location>
</feature>
<organism evidence="3 4">
    <name type="scientific">Coemansia biformis</name>
    <dbReference type="NCBI Taxonomy" id="1286918"/>
    <lineage>
        <taxon>Eukaryota</taxon>
        <taxon>Fungi</taxon>
        <taxon>Fungi incertae sedis</taxon>
        <taxon>Zoopagomycota</taxon>
        <taxon>Kickxellomycotina</taxon>
        <taxon>Kickxellomycetes</taxon>
        <taxon>Kickxellales</taxon>
        <taxon>Kickxellaceae</taxon>
        <taxon>Coemansia</taxon>
    </lineage>
</organism>
<evidence type="ECO:0000313" key="3">
    <source>
        <dbReference type="EMBL" id="KAJ1728583.1"/>
    </source>
</evidence>
<evidence type="ECO:0000256" key="2">
    <source>
        <dbReference type="SAM" id="Phobius"/>
    </source>
</evidence>
<dbReference type="OrthoDB" id="5568769at2759"/>
<dbReference type="EMBL" id="JANBOI010000782">
    <property type="protein sequence ID" value="KAJ1728583.1"/>
    <property type="molecule type" value="Genomic_DNA"/>
</dbReference>
<evidence type="ECO:0000313" key="4">
    <source>
        <dbReference type="Proteomes" id="UP001143981"/>
    </source>
</evidence>